<sequence length="231" mass="25063">MSVWTKLFTALRGNINHAAEAAADSQALTILDEEMRQTKGEIRKSEQALTTIVAKEKLAQGKIADLNAAIAEHEHYAVQAMEKGDEALALEVAEKIAEFETQLETEKQFLDQVSASVAQLRKDLKDSKNNLRLMQQQVDTVKATASVQKAQESLSSRHLSANSKMKTASESLERIKKNQAQRGAEIEAARDMASAEDGSDLKARLKSAGITGNSGGASDILARLKAKQQSS</sequence>
<reference evidence="5" key="1">
    <citation type="journal article" date="2019" name="Int. J. Syst. Evol. Microbiol.">
        <title>The Global Catalogue of Microorganisms (GCM) 10K type strain sequencing project: providing services to taxonomists for standard genome sequencing and annotation.</title>
        <authorList>
            <consortium name="The Broad Institute Genomics Platform"/>
            <consortium name="The Broad Institute Genome Sequencing Center for Infectious Disease"/>
            <person name="Wu L."/>
            <person name="Ma J."/>
        </authorList>
    </citation>
    <scope>NUCLEOTIDE SEQUENCE [LARGE SCALE GENOMIC DNA]</scope>
    <source>
        <strain evidence="5">NBRC 111756</strain>
    </source>
</reference>
<dbReference type="InterPro" id="IPR007157">
    <property type="entry name" value="PspA_VIPP1"/>
</dbReference>
<organism evidence="4 5">
    <name type="scientific">Marinobacterium aestuariivivens</name>
    <dbReference type="NCBI Taxonomy" id="1698799"/>
    <lineage>
        <taxon>Bacteria</taxon>
        <taxon>Pseudomonadati</taxon>
        <taxon>Pseudomonadota</taxon>
        <taxon>Gammaproteobacteria</taxon>
        <taxon>Oceanospirillales</taxon>
        <taxon>Oceanospirillaceae</taxon>
        <taxon>Marinobacterium</taxon>
    </lineage>
</organism>
<feature type="compositionally biased region" description="Polar residues" evidence="3">
    <location>
        <begin position="154"/>
        <end position="170"/>
    </location>
</feature>
<gene>
    <name evidence="4" type="ORF">ACFQDL_14345</name>
</gene>
<evidence type="ECO:0000313" key="5">
    <source>
        <dbReference type="Proteomes" id="UP001596422"/>
    </source>
</evidence>
<dbReference type="PANTHER" id="PTHR31088:SF9">
    <property type="entry name" value="PHAGE SHOCK PROTEIN A"/>
    <property type="match status" value="1"/>
</dbReference>
<evidence type="ECO:0000313" key="4">
    <source>
        <dbReference type="EMBL" id="MFC6671113.1"/>
    </source>
</evidence>
<keyword evidence="5" id="KW-1185">Reference proteome</keyword>
<feature type="coiled-coil region" evidence="2">
    <location>
        <begin position="110"/>
        <end position="144"/>
    </location>
</feature>
<dbReference type="Proteomes" id="UP001596422">
    <property type="component" value="Unassembled WGS sequence"/>
</dbReference>
<protein>
    <submittedName>
        <fullName evidence="4">PspA/IM30 family protein</fullName>
    </submittedName>
</protein>
<keyword evidence="2" id="KW-0175">Coiled coil</keyword>
<evidence type="ECO:0000256" key="1">
    <source>
        <dbReference type="ARBA" id="ARBA00043985"/>
    </source>
</evidence>
<comment type="caution">
    <text evidence="4">The sequence shown here is derived from an EMBL/GenBank/DDBJ whole genome shotgun (WGS) entry which is preliminary data.</text>
</comment>
<accession>A0ABW2A0U7</accession>
<proteinExistence type="inferred from homology"/>
<comment type="similarity">
    <text evidence="1">Belongs to the PspA/Vipp/IM30 family.</text>
</comment>
<dbReference type="EMBL" id="JBHSWE010000001">
    <property type="protein sequence ID" value="MFC6671113.1"/>
    <property type="molecule type" value="Genomic_DNA"/>
</dbReference>
<dbReference type="RefSeq" id="WP_379909622.1">
    <property type="nucleotide sequence ID" value="NZ_JBHSWE010000001.1"/>
</dbReference>
<dbReference type="Pfam" id="PF04012">
    <property type="entry name" value="PspA_IM30"/>
    <property type="match status" value="1"/>
</dbReference>
<evidence type="ECO:0000256" key="3">
    <source>
        <dbReference type="SAM" id="MobiDB-lite"/>
    </source>
</evidence>
<feature type="region of interest" description="Disordered" evidence="3">
    <location>
        <begin position="154"/>
        <end position="199"/>
    </location>
</feature>
<evidence type="ECO:0000256" key="2">
    <source>
        <dbReference type="SAM" id="Coils"/>
    </source>
</evidence>
<dbReference type="PANTHER" id="PTHR31088">
    <property type="entry name" value="MEMBRANE-ASSOCIATED PROTEIN VIPP1, CHLOROPLASTIC"/>
    <property type="match status" value="1"/>
</dbReference>
<name>A0ABW2A0U7_9GAMM</name>